<proteinExistence type="predicted"/>
<dbReference type="RefSeq" id="WP_038216118.1">
    <property type="nucleotide sequence ID" value="NZ_CAWLWN010000176.1"/>
</dbReference>
<dbReference type="Proteomes" id="UP000028511">
    <property type="component" value="Unassembled WGS sequence"/>
</dbReference>
<dbReference type="AlphaFoldDB" id="A0A077NE33"/>
<name>A0A077NE33_XENBV</name>
<accession>A0A077NE33</accession>
<evidence type="ECO:0000313" key="2">
    <source>
        <dbReference type="Proteomes" id="UP000028511"/>
    </source>
</evidence>
<reference evidence="1" key="1">
    <citation type="submission" date="2013-07" db="EMBL/GenBank/DDBJ databases">
        <title>Sub-species coevolution in mutualistic symbiosis.</title>
        <authorList>
            <person name="Murfin K."/>
            <person name="Klassen J."/>
            <person name="Lee M."/>
            <person name="Forst S."/>
            <person name="Stock P."/>
            <person name="Goodrich-Blair H."/>
        </authorList>
    </citation>
    <scope>NUCLEOTIDE SEQUENCE [LARGE SCALE GENOMIC DNA]</scope>
    <source>
        <strain evidence="1">Puntauvense</strain>
    </source>
</reference>
<dbReference type="EMBL" id="CBSW010000106">
    <property type="protein sequence ID" value="CDG96155.1"/>
    <property type="molecule type" value="Genomic_DNA"/>
</dbReference>
<organism evidence="1 2">
    <name type="scientific">Xenorhabdus bovienii str. puntauvense</name>
    <dbReference type="NCBI Taxonomy" id="1398201"/>
    <lineage>
        <taxon>Bacteria</taxon>
        <taxon>Pseudomonadati</taxon>
        <taxon>Pseudomonadota</taxon>
        <taxon>Gammaproteobacteria</taxon>
        <taxon>Enterobacterales</taxon>
        <taxon>Morganellaceae</taxon>
        <taxon>Xenorhabdus</taxon>
    </lineage>
</organism>
<evidence type="ECO:0000313" key="1">
    <source>
        <dbReference type="EMBL" id="CDG96155.1"/>
    </source>
</evidence>
<dbReference type="HOGENOM" id="CLU_2426271_0_0_6"/>
<comment type="caution">
    <text evidence="1">The sequence shown here is derived from an EMBL/GenBank/DDBJ whole genome shotgun (WGS) entry which is preliminary data.</text>
</comment>
<gene>
    <name evidence="1" type="ORF">XBP1_1940016</name>
</gene>
<sequence length="91" mass="9520">MKGKVIGTDGAIGNADNTPKTSVSVLGKKTDIRAADTIMEIVKHAVSEVVKHKVMSYGAMSAANRKDVISAAEITAEAIAKGMTFMINGQK</sequence>
<protein>
    <submittedName>
        <fullName evidence="1">Uncharacterized protein</fullName>
    </submittedName>
</protein>